<proteinExistence type="predicted"/>
<name>A0A1I1ATU9_9PSEU</name>
<reference evidence="2" key="1">
    <citation type="submission" date="2016-10" db="EMBL/GenBank/DDBJ databases">
        <authorList>
            <person name="Varghese N."/>
            <person name="Submissions S."/>
        </authorList>
    </citation>
    <scope>NUCLEOTIDE SEQUENCE [LARGE SCALE GENOMIC DNA]</scope>
    <source>
        <strain evidence="2">CGMCC 4.3568</strain>
    </source>
</reference>
<evidence type="ECO:0000313" key="2">
    <source>
        <dbReference type="Proteomes" id="UP000243799"/>
    </source>
</evidence>
<organism evidence="1 2">
    <name type="scientific">Amycolatopsis marina</name>
    <dbReference type="NCBI Taxonomy" id="490629"/>
    <lineage>
        <taxon>Bacteria</taxon>
        <taxon>Bacillati</taxon>
        <taxon>Actinomycetota</taxon>
        <taxon>Actinomycetes</taxon>
        <taxon>Pseudonocardiales</taxon>
        <taxon>Pseudonocardiaceae</taxon>
        <taxon>Amycolatopsis</taxon>
    </lineage>
</organism>
<sequence>MALGVEQTSSPQVVPGRPGCQQIRQRRRQRQVYAALVMVEGTSAGRSDTANGLSTKLEVSGFMVDAGCFESRLGDCPAQAVFFCPHTLRHLPKVGGEVGQRKTLTCQSSSDDTSSAGELGGVIYRAKGCTALMFSAGLSGAINRGECGHTCLLE</sequence>
<dbReference type="Proteomes" id="UP000243799">
    <property type="component" value="Unassembled WGS sequence"/>
</dbReference>
<accession>A0A1I1ATU9</accession>
<gene>
    <name evidence="1" type="ORF">SAMN05216266_11015</name>
</gene>
<evidence type="ECO:0000313" key="1">
    <source>
        <dbReference type="EMBL" id="SFB39743.1"/>
    </source>
</evidence>
<dbReference type="AlphaFoldDB" id="A0A1I1ATU9"/>
<dbReference type="EMBL" id="FOKG01000010">
    <property type="protein sequence ID" value="SFB39743.1"/>
    <property type="molecule type" value="Genomic_DNA"/>
</dbReference>
<keyword evidence="2" id="KW-1185">Reference proteome</keyword>
<protein>
    <submittedName>
        <fullName evidence="1">Uncharacterized protein</fullName>
    </submittedName>
</protein>
<dbReference type="STRING" id="490629.SAMN05216266_11015"/>